<organism evidence="1 2">
    <name type="scientific">Ilex paraguariensis</name>
    <name type="common">yerba mate</name>
    <dbReference type="NCBI Taxonomy" id="185542"/>
    <lineage>
        <taxon>Eukaryota</taxon>
        <taxon>Viridiplantae</taxon>
        <taxon>Streptophyta</taxon>
        <taxon>Embryophyta</taxon>
        <taxon>Tracheophyta</taxon>
        <taxon>Spermatophyta</taxon>
        <taxon>Magnoliopsida</taxon>
        <taxon>eudicotyledons</taxon>
        <taxon>Gunneridae</taxon>
        <taxon>Pentapetalae</taxon>
        <taxon>asterids</taxon>
        <taxon>campanulids</taxon>
        <taxon>Aquifoliales</taxon>
        <taxon>Aquifoliaceae</taxon>
        <taxon>Ilex</taxon>
    </lineage>
</organism>
<accession>A0ABC8U1I0</accession>
<comment type="caution">
    <text evidence="1">The sequence shown here is derived from an EMBL/GenBank/DDBJ whole genome shotgun (WGS) entry which is preliminary data.</text>
</comment>
<reference evidence="1 2" key="1">
    <citation type="submission" date="2024-02" db="EMBL/GenBank/DDBJ databases">
        <authorList>
            <person name="Vignale AGUSTIN F."/>
            <person name="Sosa J E."/>
            <person name="Modenutti C."/>
        </authorList>
    </citation>
    <scope>NUCLEOTIDE SEQUENCE [LARGE SCALE GENOMIC DNA]</scope>
</reference>
<proteinExistence type="predicted"/>
<keyword evidence="2" id="KW-1185">Reference proteome</keyword>
<sequence length="76" mass="8956">MYSISFYTYEQHTLKWPHLKIDLKLKLDLLWTSYFFIPARLTNGNRVGGPGLSKVIFNLKDFRQVYPRLSTSSSEQ</sequence>
<name>A0ABC8U1I0_9AQUA</name>
<protein>
    <submittedName>
        <fullName evidence="1">Uncharacterized protein</fullName>
    </submittedName>
</protein>
<evidence type="ECO:0000313" key="1">
    <source>
        <dbReference type="EMBL" id="CAK9173714.1"/>
    </source>
</evidence>
<gene>
    <name evidence="1" type="ORF">ILEXP_LOCUS43445</name>
</gene>
<evidence type="ECO:0000313" key="2">
    <source>
        <dbReference type="Proteomes" id="UP001642360"/>
    </source>
</evidence>
<dbReference type="AlphaFoldDB" id="A0ABC8U1I0"/>
<dbReference type="Proteomes" id="UP001642360">
    <property type="component" value="Unassembled WGS sequence"/>
</dbReference>
<dbReference type="EMBL" id="CAUOFW020006192">
    <property type="protein sequence ID" value="CAK9173714.1"/>
    <property type="molecule type" value="Genomic_DNA"/>
</dbReference>